<gene>
    <name evidence="2" type="ORF">OM076_18290</name>
</gene>
<dbReference type="AlphaFoldDB" id="A0A9X3MVR4"/>
<dbReference type="RefSeq" id="WP_270041589.1">
    <property type="nucleotide sequence ID" value="NZ_JAPDOD010000017.1"/>
</dbReference>
<dbReference type="SUPFAM" id="SSF52129">
    <property type="entry name" value="Caspase-like"/>
    <property type="match status" value="1"/>
</dbReference>
<dbReference type="Gene3D" id="3.40.50.1460">
    <property type="match status" value="1"/>
</dbReference>
<evidence type="ECO:0000313" key="3">
    <source>
        <dbReference type="Proteomes" id="UP001149140"/>
    </source>
</evidence>
<dbReference type="InterPro" id="IPR011600">
    <property type="entry name" value="Pept_C14_caspase"/>
</dbReference>
<organism evidence="2 3">
    <name type="scientific">Solirubrobacter ginsenosidimutans</name>
    <dbReference type="NCBI Taxonomy" id="490573"/>
    <lineage>
        <taxon>Bacteria</taxon>
        <taxon>Bacillati</taxon>
        <taxon>Actinomycetota</taxon>
        <taxon>Thermoleophilia</taxon>
        <taxon>Solirubrobacterales</taxon>
        <taxon>Solirubrobacteraceae</taxon>
        <taxon>Solirubrobacter</taxon>
    </lineage>
</organism>
<protein>
    <submittedName>
        <fullName evidence="2">Caspase family protein</fullName>
    </submittedName>
</protein>
<dbReference type="GO" id="GO:0006508">
    <property type="term" value="P:proteolysis"/>
    <property type="evidence" value="ECO:0007669"/>
    <property type="project" value="InterPro"/>
</dbReference>
<accession>A0A9X3MVR4</accession>
<dbReference type="GO" id="GO:0004197">
    <property type="term" value="F:cysteine-type endopeptidase activity"/>
    <property type="evidence" value="ECO:0007669"/>
    <property type="project" value="InterPro"/>
</dbReference>
<comment type="caution">
    <text evidence="2">The sequence shown here is derived from an EMBL/GenBank/DDBJ whole genome shotgun (WGS) entry which is preliminary data.</text>
</comment>
<proteinExistence type="predicted"/>
<evidence type="ECO:0000313" key="2">
    <source>
        <dbReference type="EMBL" id="MDA0162228.1"/>
    </source>
</evidence>
<sequence length="715" mass="78748">MPGVQLPAPALILLGAAEFPNQEDLSNPAFGQAADAIRRLAATTFELPEEWFLDLFDQPLSPSEMAEEIKAFLARVAADGPSAAIVYYIGHGEIASEEYRLALQGTRRDQPVNTMLGAVALAEAMQPARRTVPQIVVVDACLGAGIVDAFKTPRAGKGVAVFAAASRDDYANAPDPDAPTLFTAALTRVLRDGDAAGPEWLSLEDVSDFVQAEWATTADAARPELHDPEQREGEVSKLRIFRNAGRRPPAEPASSPWCIVFSSGEDEEFTTACRDMQTKYFESIQRELGFTFADEPVCLRPKELVASPRNLLDGVRHVCRADVALFDLTEIERDPVAILLLGIRAVIRRGVTVCSSKRVDDRTTALFHLREVRISSHEERPYDALQGPHDTLGRRVRDGLRELRAAPHRYADLPAFDPVRAVPPTSAAARPRTLEDGQVLVLCSFDEEYTRRVGNGLLRALDAAASRDLQRRSLSSSVLQAKVARSLDIDSPRQVSAALYEAIRLTEFCVVDLTEWRPNVLFELGVRLAASPIVPIVILEQGEQGTPERDALVDLFQPIRYETASLRDAVTDMTQRHRELRQLTSEERARAPSLRTHNAIYPEAWRFADAAGEAVAGEVVERLQELAAAMITDKSDGRRPTVYPPDHALAADAESNGVELLVAAWLYLTRRKDIEDKNVLAMAKTVGDELVERLPVGDHLADEIFAKLDELEEAQ</sequence>
<feature type="domain" description="Peptidase C14 caspase" evidence="1">
    <location>
        <begin position="60"/>
        <end position="213"/>
    </location>
</feature>
<reference evidence="2" key="1">
    <citation type="submission" date="2022-10" db="EMBL/GenBank/DDBJ databases">
        <title>The WGS of Solirubrobacter ginsenosidimutans DSM 21036.</title>
        <authorList>
            <person name="Jiang Z."/>
        </authorList>
    </citation>
    <scope>NUCLEOTIDE SEQUENCE</scope>
    <source>
        <strain evidence="2">DSM 21036</strain>
    </source>
</reference>
<keyword evidence="3" id="KW-1185">Reference proteome</keyword>
<evidence type="ECO:0000259" key="1">
    <source>
        <dbReference type="Pfam" id="PF00656"/>
    </source>
</evidence>
<dbReference type="Proteomes" id="UP001149140">
    <property type="component" value="Unassembled WGS sequence"/>
</dbReference>
<dbReference type="InterPro" id="IPR029030">
    <property type="entry name" value="Caspase-like_dom_sf"/>
</dbReference>
<name>A0A9X3MVR4_9ACTN</name>
<dbReference type="EMBL" id="JAPDOD010000017">
    <property type="protein sequence ID" value="MDA0162228.1"/>
    <property type="molecule type" value="Genomic_DNA"/>
</dbReference>
<dbReference type="Pfam" id="PF00656">
    <property type="entry name" value="Peptidase_C14"/>
    <property type="match status" value="1"/>
</dbReference>